<feature type="signal peptide" evidence="1">
    <location>
        <begin position="1"/>
        <end position="36"/>
    </location>
</feature>
<dbReference type="OrthoDB" id="7882129at2759"/>
<dbReference type="PANTHER" id="PTHR21163">
    <property type="entry name" value="PROTEIN G12"/>
    <property type="match status" value="1"/>
</dbReference>
<dbReference type="Pfam" id="PF06757">
    <property type="entry name" value="Ins_allergen_rp"/>
    <property type="match status" value="1"/>
</dbReference>
<dbReference type="AlphaFoldDB" id="A0A7R8YUC4"/>
<keyword evidence="3" id="KW-1185">Reference proteome</keyword>
<keyword evidence="1" id="KW-0732">Signal</keyword>
<accession>A0A7R8YUC4</accession>
<dbReference type="EMBL" id="LR899011">
    <property type="protein sequence ID" value="CAD7085637.1"/>
    <property type="molecule type" value="Genomic_DNA"/>
</dbReference>
<dbReference type="InterPro" id="IPR010629">
    <property type="entry name" value="Ins_allergen"/>
</dbReference>
<protein>
    <recommendedName>
        <fullName evidence="4">Protein G12</fullName>
    </recommendedName>
</protein>
<sequence length="230" mass="25362">MGAPIRQIQFQFKIPDQSSNMKVLALVALLACGAFAAEGPQCQAPNGGGLQPVLAEFVSMIPIDKILEILLTSMTSDPETQAVMEYLSSSEFHQIVIMVQNQPTFQSLVDFACTDLYVDAAYYFNVLAGIFGFPEVRAHPRATARAGGFHGLLREILDLIPLDDLKALLDEKLATDYYVQLTFQKINSDEFGSIVDSLKANVAYVDMKDRLRGLGVDVDLIIDTINKIFH</sequence>
<evidence type="ECO:0000256" key="1">
    <source>
        <dbReference type="SAM" id="SignalP"/>
    </source>
</evidence>
<evidence type="ECO:0000313" key="2">
    <source>
        <dbReference type="EMBL" id="CAD7085637.1"/>
    </source>
</evidence>
<dbReference type="InParanoid" id="A0A7R8YUC4"/>
<feature type="chain" id="PRO_5030554610" description="Protein G12" evidence="1">
    <location>
        <begin position="37"/>
        <end position="230"/>
    </location>
</feature>
<evidence type="ECO:0008006" key="4">
    <source>
        <dbReference type="Google" id="ProtNLM"/>
    </source>
</evidence>
<organism evidence="2 3">
    <name type="scientific">Hermetia illucens</name>
    <name type="common">Black soldier fly</name>
    <dbReference type="NCBI Taxonomy" id="343691"/>
    <lineage>
        <taxon>Eukaryota</taxon>
        <taxon>Metazoa</taxon>
        <taxon>Ecdysozoa</taxon>
        <taxon>Arthropoda</taxon>
        <taxon>Hexapoda</taxon>
        <taxon>Insecta</taxon>
        <taxon>Pterygota</taxon>
        <taxon>Neoptera</taxon>
        <taxon>Endopterygota</taxon>
        <taxon>Diptera</taxon>
        <taxon>Brachycera</taxon>
        <taxon>Stratiomyomorpha</taxon>
        <taxon>Stratiomyidae</taxon>
        <taxon>Hermetiinae</taxon>
        <taxon>Hermetia</taxon>
    </lineage>
</organism>
<gene>
    <name evidence="2" type="ORF">HERILL_LOCUS8466</name>
</gene>
<dbReference type="PANTHER" id="PTHR21163:SF1">
    <property type="entry name" value="PROTEIN G12"/>
    <property type="match status" value="1"/>
</dbReference>
<evidence type="ECO:0000313" key="3">
    <source>
        <dbReference type="Proteomes" id="UP000594454"/>
    </source>
</evidence>
<proteinExistence type="predicted"/>
<reference evidence="2 3" key="1">
    <citation type="submission" date="2020-11" db="EMBL/GenBank/DDBJ databases">
        <authorList>
            <person name="Wallbank WR R."/>
            <person name="Pardo Diaz C."/>
            <person name="Kozak K."/>
            <person name="Martin S."/>
            <person name="Jiggins C."/>
            <person name="Moest M."/>
            <person name="Warren A I."/>
            <person name="Generalovic N T."/>
            <person name="Byers J.R.P. K."/>
            <person name="Montejo-Kovacevich G."/>
            <person name="Yen C E."/>
        </authorList>
    </citation>
    <scope>NUCLEOTIDE SEQUENCE [LARGE SCALE GENOMIC DNA]</scope>
</reference>
<name>A0A7R8YUC4_HERIL</name>
<dbReference type="Proteomes" id="UP000594454">
    <property type="component" value="Chromosome 3"/>
</dbReference>